<dbReference type="Gene3D" id="3.40.390.10">
    <property type="entry name" value="Collagenase (Catalytic Domain)"/>
    <property type="match status" value="1"/>
</dbReference>
<evidence type="ECO:0000313" key="1">
    <source>
        <dbReference type="EMBL" id="KKN88325.1"/>
    </source>
</evidence>
<dbReference type="EMBL" id="LAZR01000129">
    <property type="protein sequence ID" value="KKN88325.1"/>
    <property type="molecule type" value="Genomic_DNA"/>
</dbReference>
<dbReference type="GO" id="GO:0008237">
    <property type="term" value="F:metallopeptidase activity"/>
    <property type="evidence" value="ECO:0007669"/>
    <property type="project" value="InterPro"/>
</dbReference>
<accession>A0A0F9U534</accession>
<sequence length="302" mass="34356">MTDREVIELLERTGHLRRPFGAIRQNVPRCDESDYDALTLDSDTVVYSILSYQDFMMERLDPLCLKHHSRPALLDGHVGPATRELFELPRCGYPDYGEEVQPAIGKGSWAGCHGIGDFHAATIYVDETNMSAFLKPIFQKVWDRSVAAYTDIGLQFTRTDDEKSANIHMSFELGRRPYIGLAQVGRNQPCKGDQIWCKFLASYQPAKLLEYWTRLNMHEWAHLASLRHTRGGIMNPSITPGLASWKDDPSEPILKGLYGGVPIPDNRTEEYWVTQCFKSNRGRESCVPLVPPIRVDEEPWDA</sequence>
<dbReference type="AlphaFoldDB" id="A0A0F9U534"/>
<dbReference type="InterPro" id="IPR024079">
    <property type="entry name" value="MetalloPept_cat_dom_sf"/>
</dbReference>
<comment type="caution">
    <text evidence="1">The sequence shown here is derived from an EMBL/GenBank/DDBJ whole genome shotgun (WGS) entry which is preliminary data.</text>
</comment>
<gene>
    <name evidence="1" type="ORF">LCGC14_0248870</name>
</gene>
<organism evidence="1">
    <name type="scientific">marine sediment metagenome</name>
    <dbReference type="NCBI Taxonomy" id="412755"/>
    <lineage>
        <taxon>unclassified sequences</taxon>
        <taxon>metagenomes</taxon>
        <taxon>ecological metagenomes</taxon>
    </lineage>
</organism>
<protein>
    <submittedName>
        <fullName evidence="1">Uncharacterized protein</fullName>
    </submittedName>
</protein>
<name>A0A0F9U534_9ZZZZ</name>
<proteinExistence type="predicted"/>
<reference evidence="1" key="1">
    <citation type="journal article" date="2015" name="Nature">
        <title>Complex archaea that bridge the gap between prokaryotes and eukaryotes.</title>
        <authorList>
            <person name="Spang A."/>
            <person name="Saw J.H."/>
            <person name="Jorgensen S.L."/>
            <person name="Zaremba-Niedzwiedzka K."/>
            <person name="Martijn J."/>
            <person name="Lind A.E."/>
            <person name="van Eijk R."/>
            <person name="Schleper C."/>
            <person name="Guy L."/>
            <person name="Ettema T.J."/>
        </authorList>
    </citation>
    <scope>NUCLEOTIDE SEQUENCE</scope>
</reference>